<name>A0A1A8KNS5_NOTKU</name>
<reference evidence="2" key="2">
    <citation type="submission" date="2016-06" db="EMBL/GenBank/DDBJ databases">
        <title>The genome of a short-lived fish provides insights into sex chromosome evolution and the genetic control of aging.</title>
        <authorList>
            <person name="Reichwald K."/>
            <person name="Felder M."/>
            <person name="Petzold A."/>
            <person name="Koch P."/>
            <person name="Groth M."/>
            <person name="Platzer M."/>
        </authorList>
    </citation>
    <scope>NUCLEOTIDE SEQUENCE</scope>
    <source>
        <tissue evidence="2">Brain</tissue>
    </source>
</reference>
<organism evidence="2">
    <name type="scientific">Nothobranchius kuhntae</name>
    <name type="common">Beira killifish</name>
    <dbReference type="NCBI Taxonomy" id="321403"/>
    <lineage>
        <taxon>Eukaryota</taxon>
        <taxon>Metazoa</taxon>
        <taxon>Chordata</taxon>
        <taxon>Craniata</taxon>
        <taxon>Vertebrata</taxon>
        <taxon>Euteleostomi</taxon>
        <taxon>Actinopterygii</taxon>
        <taxon>Neopterygii</taxon>
        <taxon>Teleostei</taxon>
        <taxon>Neoteleostei</taxon>
        <taxon>Acanthomorphata</taxon>
        <taxon>Ovalentaria</taxon>
        <taxon>Atherinomorphae</taxon>
        <taxon>Cyprinodontiformes</taxon>
        <taxon>Nothobranchiidae</taxon>
        <taxon>Nothobranchius</taxon>
    </lineage>
</organism>
<gene>
    <name evidence="2" type="primary">Nfu_g_1_013221</name>
</gene>
<sequence length="319" mass="36869">WDFEGSAEGDFFKEQNLFRANAYQLIVEMEDMSNLTDGDTSFLVDEILHSIFFMGKITYLSFSPEDIFHGDEKFLDYMREMYPRPFDLYSSQLPNRSPFSCVLDMVVRLSGPQEKASSQNKLQEIQNKLRELISKLKQRDNSKMLFSTTLCVSSVSGSSKYYGVSMSTHRKPARQIMVAAGCLSYWDDCVAAAVMSYCPQKRRKSYFDGTFQLPADVRCEAFSIEGQRIMVPCRSCNNLFNLETTETKTNPYGNCAETESLSNLLKEEERVKQQVQQSVSERVNDRERAERDVLKQLKQILKPYSGFTWDNNYYRPLDV</sequence>
<protein>
    <submittedName>
        <fullName evidence="2">Uncharacterized protein</fullName>
    </submittedName>
</protein>
<evidence type="ECO:0000256" key="1">
    <source>
        <dbReference type="SAM" id="Coils"/>
    </source>
</evidence>
<proteinExistence type="predicted"/>
<accession>A0A1A8KNS5</accession>
<dbReference type="EMBL" id="HAED01003482">
    <property type="protein sequence ID" value="SBQ89465.1"/>
    <property type="molecule type" value="Transcribed_RNA"/>
</dbReference>
<dbReference type="EMBL" id="HAEE01013843">
    <property type="protein sequence ID" value="SBR33893.1"/>
    <property type="molecule type" value="Transcribed_RNA"/>
</dbReference>
<keyword evidence="1" id="KW-0175">Coiled coil</keyword>
<feature type="non-terminal residue" evidence="2">
    <location>
        <position position="1"/>
    </location>
</feature>
<dbReference type="AlphaFoldDB" id="A0A1A8KNS5"/>
<evidence type="ECO:0000313" key="2">
    <source>
        <dbReference type="EMBL" id="SBR33893.1"/>
    </source>
</evidence>
<feature type="coiled-coil region" evidence="1">
    <location>
        <begin position="115"/>
        <end position="142"/>
    </location>
</feature>
<reference evidence="2" key="1">
    <citation type="submission" date="2016-05" db="EMBL/GenBank/DDBJ databases">
        <authorList>
            <person name="Lavstsen T."/>
            <person name="Jespersen J.S."/>
        </authorList>
    </citation>
    <scope>NUCLEOTIDE SEQUENCE</scope>
    <source>
        <tissue evidence="2">Brain</tissue>
    </source>
</reference>